<dbReference type="InterPro" id="IPR051593">
    <property type="entry name" value="Ergosterol_Biosynth_ERG27"/>
</dbReference>
<keyword evidence="2" id="KW-1185">Reference proteome</keyword>
<reference evidence="1" key="1">
    <citation type="journal article" date="2023" name="Genome Biol. Evol.">
        <title>First Whole Genome Sequence and Flow Cytometry Genome Size Data for the Lichen-Forming Fungus Ramalina farinacea (Ascomycota).</title>
        <authorList>
            <person name="Llewellyn T."/>
            <person name="Mian S."/>
            <person name="Hill R."/>
            <person name="Leitch I.J."/>
            <person name="Gaya E."/>
        </authorList>
    </citation>
    <scope>NUCLEOTIDE SEQUENCE</scope>
    <source>
        <strain evidence="1">LIQ254RAFAR</strain>
    </source>
</reference>
<dbReference type="Gene3D" id="3.40.50.720">
    <property type="entry name" value="NAD(P)-binding Rossmann-like Domain"/>
    <property type="match status" value="1"/>
</dbReference>
<comment type="caution">
    <text evidence="1">The sequence shown here is derived from an EMBL/GenBank/DDBJ whole genome shotgun (WGS) entry which is preliminary data.</text>
</comment>
<dbReference type="AlphaFoldDB" id="A0AA43QXD2"/>
<accession>A0AA43QXD2</accession>
<dbReference type="GO" id="GO:0005811">
    <property type="term" value="C:lipid droplet"/>
    <property type="evidence" value="ECO:0007669"/>
    <property type="project" value="TreeGrafter"/>
</dbReference>
<evidence type="ECO:0000313" key="2">
    <source>
        <dbReference type="Proteomes" id="UP001161017"/>
    </source>
</evidence>
<dbReference type="InterPro" id="IPR036291">
    <property type="entry name" value="NAD(P)-bd_dom_sf"/>
</dbReference>
<proteinExistence type="predicted"/>
<gene>
    <name evidence="1" type="ORF">OHK93_005193</name>
</gene>
<dbReference type="EMBL" id="JAPUFD010000026">
    <property type="protein sequence ID" value="MDI1493404.1"/>
    <property type="molecule type" value="Genomic_DNA"/>
</dbReference>
<dbReference type="GO" id="GO:0005741">
    <property type="term" value="C:mitochondrial outer membrane"/>
    <property type="evidence" value="ECO:0007669"/>
    <property type="project" value="TreeGrafter"/>
</dbReference>
<dbReference type="GO" id="GO:0000253">
    <property type="term" value="F:3-beta-hydroxysteroid 3-dehydrogenase (NADP+) activity"/>
    <property type="evidence" value="ECO:0007669"/>
    <property type="project" value="TreeGrafter"/>
</dbReference>
<sequence>MAGTIIMTGANSSLAIPAVEHLVTEYPDHTLVLTVRSLSDKDINTYRLRQTLSKFPRAKASIRQLDLADLTRVGEFAHAITADISANRIPRLAAIVCTAYHWKLNGEAQWSVDGFEKSFQVSHLAHVALVLQLLGNFQPEGGRIVLFSSDAHWPGKNGLEKYPPGVPENLDLLVKPDTFHEPASEHFGRGFQSLETDPTLNKITAVAINPGNLSDSRALRTNTPNFLYYISMFIIRPFRFLLRLMDPTMRTSAEAGADVIDLATNKAYPGERGYFTMLKKDSSSPNSQDVEKQRKIWMKSADWAGITEKDTALKTLAPA</sequence>
<dbReference type="Proteomes" id="UP001161017">
    <property type="component" value="Unassembled WGS sequence"/>
</dbReference>
<dbReference type="SUPFAM" id="SSF51735">
    <property type="entry name" value="NAD(P)-binding Rossmann-fold domains"/>
    <property type="match status" value="1"/>
</dbReference>
<name>A0AA43QXD2_9LECA</name>
<dbReference type="PANTHER" id="PTHR43647">
    <property type="entry name" value="DEHYDROGENASE"/>
    <property type="match status" value="1"/>
</dbReference>
<evidence type="ECO:0000313" key="1">
    <source>
        <dbReference type="EMBL" id="MDI1493404.1"/>
    </source>
</evidence>
<dbReference type="PANTHER" id="PTHR43647:SF4">
    <property type="entry name" value="KETOREDUCTASE (KR) DOMAIN-CONTAINING PROTEIN"/>
    <property type="match status" value="1"/>
</dbReference>
<dbReference type="GO" id="GO:0005789">
    <property type="term" value="C:endoplasmic reticulum membrane"/>
    <property type="evidence" value="ECO:0007669"/>
    <property type="project" value="TreeGrafter"/>
</dbReference>
<organism evidence="1 2">
    <name type="scientific">Ramalina farinacea</name>
    <dbReference type="NCBI Taxonomy" id="258253"/>
    <lineage>
        <taxon>Eukaryota</taxon>
        <taxon>Fungi</taxon>
        <taxon>Dikarya</taxon>
        <taxon>Ascomycota</taxon>
        <taxon>Pezizomycotina</taxon>
        <taxon>Lecanoromycetes</taxon>
        <taxon>OSLEUM clade</taxon>
        <taxon>Lecanoromycetidae</taxon>
        <taxon>Lecanorales</taxon>
        <taxon>Lecanorineae</taxon>
        <taxon>Ramalinaceae</taxon>
        <taxon>Ramalina</taxon>
    </lineage>
</organism>
<protein>
    <submittedName>
        <fullName evidence="1">Uncharacterized protein</fullName>
    </submittedName>
</protein>